<evidence type="ECO:0000259" key="1">
    <source>
        <dbReference type="PROSITE" id="PS50995"/>
    </source>
</evidence>
<dbReference type="InterPro" id="IPR000835">
    <property type="entry name" value="HTH_MarR-typ"/>
</dbReference>
<evidence type="ECO:0000313" key="2">
    <source>
        <dbReference type="EMBL" id="MFC3457870.1"/>
    </source>
</evidence>
<comment type="caution">
    <text evidence="2">The sequence shown here is derived from an EMBL/GenBank/DDBJ whole genome shotgun (WGS) entry which is preliminary data.</text>
</comment>
<dbReference type="SUPFAM" id="SSF46785">
    <property type="entry name" value="Winged helix' DNA-binding domain"/>
    <property type="match status" value="1"/>
</dbReference>
<dbReference type="InterPro" id="IPR039422">
    <property type="entry name" value="MarR/SlyA-like"/>
</dbReference>
<dbReference type="EMBL" id="JBHRVV010000001">
    <property type="protein sequence ID" value="MFC3457870.1"/>
    <property type="molecule type" value="Genomic_DNA"/>
</dbReference>
<dbReference type="SMART" id="SM00347">
    <property type="entry name" value="HTH_MARR"/>
    <property type="match status" value="1"/>
</dbReference>
<proteinExistence type="predicted"/>
<keyword evidence="3" id="KW-1185">Reference proteome</keyword>
<dbReference type="Proteomes" id="UP001595665">
    <property type="component" value="Unassembled WGS sequence"/>
</dbReference>
<dbReference type="RefSeq" id="WP_379734250.1">
    <property type="nucleotide sequence ID" value="NZ_JBHRVV010000001.1"/>
</dbReference>
<protein>
    <submittedName>
        <fullName evidence="2">MarR family winged helix-turn-helix transcriptional regulator</fullName>
    </submittedName>
</protein>
<sequence length="161" mass="16856">MSEQNNAGQLAPETRVLRQFRIVFNAVKNHFRQVERDAGLGGAQLWALSVIAQSPGIGVTDLARALDIHQSTASNLVRALGSRGLIASAREGQDRRGVALRTLPAADAVLQRAPAPFAGVLPDALSSLDAATLARLEKDLGALIALLAVDEADAHVPLGQG</sequence>
<name>A0ABV7PIB5_9BURK</name>
<reference evidence="3" key="1">
    <citation type="journal article" date="2019" name="Int. J. Syst. Evol. Microbiol.">
        <title>The Global Catalogue of Microorganisms (GCM) 10K type strain sequencing project: providing services to taxonomists for standard genome sequencing and annotation.</title>
        <authorList>
            <consortium name="The Broad Institute Genomics Platform"/>
            <consortium name="The Broad Institute Genome Sequencing Center for Infectious Disease"/>
            <person name="Wu L."/>
            <person name="Ma J."/>
        </authorList>
    </citation>
    <scope>NUCLEOTIDE SEQUENCE [LARGE SCALE GENOMIC DNA]</scope>
    <source>
        <strain evidence="3">CCM 7480</strain>
    </source>
</reference>
<dbReference type="InterPro" id="IPR036390">
    <property type="entry name" value="WH_DNA-bd_sf"/>
</dbReference>
<accession>A0ABV7PIB5</accession>
<dbReference type="PANTHER" id="PTHR33164">
    <property type="entry name" value="TRANSCRIPTIONAL REGULATOR, MARR FAMILY"/>
    <property type="match status" value="1"/>
</dbReference>
<evidence type="ECO:0000313" key="3">
    <source>
        <dbReference type="Proteomes" id="UP001595665"/>
    </source>
</evidence>
<dbReference type="PANTHER" id="PTHR33164:SF89">
    <property type="entry name" value="MARR FAMILY REGULATORY PROTEIN"/>
    <property type="match status" value="1"/>
</dbReference>
<feature type="domain" description="HTH marR-type" evidence="1">
    <location>
        <begin position="13"/>
        <end position="145"/>
    </location>
</feature>
<dbReference type="Pfam" id="PF12802">
    <property type="entry name" value="MarR_2"/>
    <property type="match status" value="1"/>
</dbReference>
<gene>
    <name evidence="2" type="ORF">ACFOPH_06375</name>
</gene>
<organism evidence="2 3">
    <name type="scientific">Massilia haematophila</name>
    <dbReference type="NCBI Taxonomy" id="457923"/>
    <lineage>
        <taxon>Bacteria</taxon>
        <taxon>Pseudomonadati</taxon>
        <taxon>Pseudomonadota</taxon>
        <taxon>Betaproteobacteria</taxon>
        <taxon>Burkholderiales</taxon>
        <taxon>Oxalobacteraceae</taxon>
        <taxon>Telluria group</taxon>
        <taxon>Massilia</taxon>
    </lineage>
</organism>
<dbReference type="PROSITE" id="PS50995">
    <property type="entry name" value="HTH_MARR_2"/>
    <property type="match status" value="1"/>
</dbReference>
<dbReference type="Gene3D" id="1.10.10.10">
    <property type="entry name" value="Winged helix-like DNA-binding domain superfamily/Winged helix DNA-binding domain"/>
    <property type="match status" value="1"/>
</dbReference>
<dbReference type="InterPro" id="IPR036388">
    <property type="entry name" value="WH-like_DNA-bd_sf"/>
</dbReference>